<keyword evidence="8" id="KW-0418">Kinase</keyword>
<keyword evidence="7" id="KW-0547">Nucleotide-binding</keyword>
<evidence type="ECO:0000256" key="9">
    <source>
        <dbReference type="ARBA" id="ARBA00022840"/>
    </source>
</evidence>
<feature type="domain" description="AAA" evidence="16">
    <location>
        <begin position="342"/>
        <end position="496"/>
    </location>
</feature>
<keyword evidence="10 14" id="KW-1133">Transmembrane helix</keyword>
<dbReference type="SUPFAM" id="SSF52540">
    <property type="entry name" value="P-loop containing nucleoside triphosphate hydrolases"/>
    <property type="match status" value="1"/>
</dbReference>
<dbReference type="CDD" id="cd05387">
    <property type="entry name" value="BY-kinase"/>
    <property type="match status" value="1"/>
</dbReference>
<dbReference type="PANTHER" id="PTHR32309">
    <property type="entry name" value="TYROSINE-PROTEIN KINASE"/>
    <property type="match status" value="1"/>
</dbReference>
<name>A0ABV7ZAT9_9DEIO</name>
<evidence type="ECO:0000256" key="13">
    <source>
        <dbReference type="ARBA" id="ARBA00053015"/>
    </source>
</evidence>
<keyword evidence="11 14" id="KW-0472">Membrane</keyword>
<evidence type="ECO:0000256" key="8">
    <source>
        <dbReference type="ARBA" id="ARBA00022777"/>
    </source>
</evidence>
<sequence>MQTPSPSVSAADQVDLVQIFGALRRYLPVILLLPLVVAAVAYVLSSRQPRVYEASASVIAVDNNAQNSLINNTLVTAPPLPQGAVDQVLHSRSLVADIVSRLGESELDAGAVATIRDDLTRELETNTFSRLKVRARLDTQQRGVYEIRAQGGTPEAASALAQAGVDALLNWDNQRAKQGVVRSRTSLQQQLQNLTARIGNTTDALERQSLIAARGQLLQNLSQVTVLETAATGTLIPVAEPVAPRTPVAPRPLRNAALLGLVTLFLTVGGALIADSLRRRVEGPEDLLPLGLPVLAQLPLLRKRQLTGGFLSASHGGALYESVGFLRINIQSLLRDGEHRRLAISSSYPGEGKSSMTAALAESLGATGVKVLVIDADLRRPTQLKVWAPQRLGTHPLIGTDPSLAPAVTVSEMFTRPNAAYATNVAPNVDLLPAGTPQRGDGGASILNQPAFSAHLQQWAQGYDFVLIDTPPMLLLPDTLAVAPYTDGVIMVVETGKTRTADVQRSLQNARAAGVQVLGVVLNKVNQRRDAYYQYGYAEAGGAPALGPVGTTASSKR</sequence>
<evidence type="ECO:0000256" key="2">
    <source>
        <dbReference type="ARBA" id="ARBA00008883"/>
    </source>
</evidence>
<feature type="transmembrane region" description="Helical" evidence="14">
    <location>
        <begin position="26"/>
        <end position="44"/>
    </location>
</feature>
<dbReference type="PANTHER" id="PTHR32309:SF31">
    <property type="entry name" value="CAPSULAR EXOPOLYSACCHARIDE FAMILY"/>
    <property type="match status" value="1"/>
</dbReference>
<evidence type="ECO:0000256" key="10">
    <source>
        <dbReference type="ARBA" id="ARBA00022989"/>
    </source>
</evidence>
<keyword evidence="5" id="KW-0808">Transferase</keyword>
<dbReference type="InterPro" id="IPR050445">
    <property type="entry name" value="Bact_polysacc_biosynth/exp"/>
</dbReference>
<gene>
    <name evidence="17" type="ORF">ACFOSB_15200</name>
</gene>
<feature type="transmembrane region" description="Helical" evidence="14">
    <location>
        <begin position="255"/>
        <end position="274"/>
    </location>
</feature>
<keyword evidence="18" id="KW-1185">Reference proteome</keyword>
<keyword evidence="3" id="KW-1003">Cell membrane</keyword>
<keyword evidence="9" id="KW-0067">ATP-binding</keyword>
<keyword evidence="4" id="KW-0997">Cell inner membrane</keyword>
<evidence type="ECO:0000256" key="12">
    <source>
        <dbReference type="ARBA" id="ARBA00023137"/>
    </source>
</evidence>
<dbReference type="InterPro" id="IPR025669">
    <property type="entry name" value="AAA_dom"/>
</dbReference>
<evidence type="ECO:0000259" key="15">
    <source>
        <dbReference type="Pfam" id="PF02706"/>
    </source>
</evidence>
<dbReference type="InterPro" id="IPR027417">
    <property type="entry name" value="P-loop_NTPase"/>
</dbReference>
<dbReference type="Pfam" id="PF02706">
    <property type="entry name" value="Wzz"/>
    <property type="match status" value="1"/>
</dbReference>
<evidence type="ECO:0000256" key="4">
    <source>
        <dbReference type="ARBA" id="ARBA00022519"/>
    </source>
</evidence>
<proteinExistence type="inferred from homology"/>
<comment type="subcellular location">
    <subcellularLocation>
        <location evidence="1">Cell inner membrane</location>
        <topology evidence="1">Multi-pass membrane protein</topology>
    </subcellularLocation>
</comment>
<accession>A0ABV7ZAT9</accession>
<evidence type="ECO:0000313" key="18">
    <source>
        <dbReference type="Proteomes" id="UP001595803"/>
    </source>
</evidence>
<dbReference type="Proteomes" id="UP001595803">
    <property type="component" value="Unassembled WGS sequence"/>
</dbReference>
<evidence type="ECO:0000256" key="11">
    <source>
        <dbReference type="ARBA" id="ARBA00023136"/>
    </source>
</evidence>
<evidence type="ECO:0000256" key="7">
    <source>
        <dbReference type="ARBA" id="ARBA00022741"/>
    </source>
</evidence>
<dbReference type="Pfam" id="PF13614">
    <property type="entry name" value="AAA_31"/>
    <property type="match status" value="1"/>
</dbReference>
<dbReference type="RefSeq" id="WP_380102638.1">
    <property type="nucleotide sequence ID" value="NZ_JBHRZG010000022.1"/>
</dbReference>
<evidence type="ECO:0000313" key="17">
    <source>
        <dbReference type="EMBL" id="MFC3834198.1"/>
    </source>
</evidence>
<comment type="caution">
    <text evidence="17">The sequence shown here is derived from an EMBL/GenBank/DDBJ whole genome shotgun (WGS) entry which is preliminary data.</text>
</comment>
<dbReference type="InterPro" id="IPR003856">
    <property type="entry name" value="LPS_length_determ_N"/>
</dbReference>
<evidence type="ECO:0000259" key="16">
    <source>
        <dbReference type="Pfam" id="PF13614"/>
    </source>
</evidence>
<protein>
    <submittedName>
        <fullName evidence="17">AAA family ATPase</fullName>
    </submittedName>
</protein>
<evidence type="ECO:0000256" key="5">
    <source>
        <dbReference type="ARBA" id="ARBA00022679"/>
    </source>
</evidence>
<evidence type="ECO:0000256" key="3">
    <source>
        <dbReference type="ARBA" id="ARBA00022475"/>
    </source>
</evidence>
<comment type="catalytic activity">
    <reaction evidence="13">
        <text>L-tyrosyl-[protein] + ATP = O-phospho-L-tyrosyl-[protein] + ADP + H(+)</text>
        <dbReference type="Rhea" id="RHEA:10596"/>
        <dbReference type="Rhea" id="RHEA-COMP:10136"/>
        <dbReference type="Rhea" id="RHEA-COMP:20101"/>
        <dbReference type="ChEBI" id="CHEBI:15378"/>
        <dbReference type="ChEBI" id="CHEBI:30616"/>
        <dbReference type="ChEBI" id="CHEBI:46858"/>
        <dbReference type="ChEBI" id="CHEBI:61978"/>
        <dbReference type="ChEBI" id="CHEBI:456216"/>
    </reaction>
</comment>
<dbReference type="InterPro" id="IPR005702">
    <property type="entry name" value="Wzc-like_C"/>
</dbReference>
<keyword evidence="6 14" id="KW-0812">Transmembrane</keyword>
<keyword evidence="12" id="KW-0829">Tyrosine-protein kinase</keyword>
<reference evidence="18" key="1">
    <citation type="journal article" date="2019" name="Int. J. Syst. Evol. Microbiol.">
        <title>The Global Catalogue of Microorganisms (GCM) 10K type strain sequencing project: providing services to taxonomists for standard genome sequencing and annotation.</title>
        <authorList>
            <consortium name="The Broad Institute Genomics Platform"/>
            <consortium name="The Broad Institute Genome Sequencing Center for Infectious Disease"/>
            <person name="Wu L."/>
            <person name="Ma J."/>
        </authorList>
    </citation>
    <scope>NUCLEOTIDE SEQUENCE [LARGE SCALE GENOMIC DNA]</scope>
    <source>
        <strain evidence="18">CCTCC AB 2017081</strain>
    </source>
</reference>
<feature type="domain" description="Polysaccharide chain length determinant N-terminal" evidence="15">
    <location>
        <begin position="12"/>
        <end position="99"/>
    </location>
</feature>
<evidence type="ECO:0000256" key="14">
    <source>
        <dbReference type="SAM" id="Phobius"/>
    </source>
</evidence>
<evidence type="ECO:0000256" key="6">
    <source>
        <dbReference type="ARBA" id="ARBA00022692"/>
    </source>
</evidence>
<comment type="similarity">
    <text evidence="2">Belongs to the etk/wzc family.</text>
</comment>
<organism evidence="17 18">
    <name type="scientific">Deinococcus rufus</name>
    <dbReference type="NCBI Taxonomy" id="2136097"/>
    <lineage>
        <taxon>Bacteria</taxon>
        <taxon>Thermotogati</taxon>
        <taxon>Deinococcota</taxon>
        <taxon>Deinococci</taxon>
        <taxon>Deinococcales</taxon>
        <taxon>Deinococcaceae</taxon>
        <taxon>Deinococcus</taxon>
    </lineage>
</organism>
<evidence type="ECO:0000256" key="1">
    <source>
        <dbReference type="ARBA" id="ARBA00004429"/>
    </source>
</evidence>
<dbReference type="Gene3D" id="3.40.50.300">
    <property type="entry name" value="P-loop containing nucleotide triphosphate hydrolases"/>
    <property type="match status" value="1"/>
</dbReference>
<dbReference type="EMBL" id="JBHRZG010000022">
    <property type="protein sequence ID" value="MFC3834198.1"/>
    <property type="molecule type" value="Genomic_DNA"/>
</dbReference>